<evidence type="ECO:0000313" key="2">
    <source>
        <dbReference type="EMBL" id="EGF90545.1"/>
    </source>
</evidence>
<dbReference type="HOGENOM" id="CLU_1999190_0_0_5"/>
<dbReference type="eggNOG" id="ENOG5033NP0">
    <property type="taxonomic scope" value="Bacteria"/>
</dbReference>
<feature type="region of interest" description="Disordered" evidence="1">
    <location>
        <begin position="102"/>
        <end position="124"/>
    </location>
</feature>
<dbReference type="STRING" id="715226.ABI_35690"/>
<protein>
    <recommendedName>
        <fullName evidence="4">DUF2946 domain-containing protein</fullName>
    </recommendedName>
</protein>
<dbReference type="EMBL" id="GL883079">
    <property type="protein sequence ID" value="EGF90545.1"/>
    <property type="molecule type" value="Genomic_DNA"/>
</dbReference>
<keyword evidence="3" id="KW-1185">Reference proteome</keyword>
<proteinExistence type="predicted"/>
<gene>
    <name evidence="2" type="ORF">ABI_35690</name>
</gene>
<accession>F4QQQ8</accession>
<organism evidence="2 3">
    <name type="scientific">Asticcacaulis biprosthecium C19</name>
    <dbReference type="NCBI Taxonomy" id="715226"/>
    <lineage>
        <taxon>Bacteria</taxon>
        <taxon>Pseudomonadati</taxon>
        <taxon>Pseudomonadota</taxon>
        <taxon>Alphaproteobacteria</taxon>
        <taxon>Caulobacterales</taxon>
        <taxon>Caulobacteraceae</taxon>
        <taxon>Asticcacaulis</taxon>
    </lineage>
</organism>
<evidence type="ECO:0000313" key="3">
    <source>
        <dbReference type="Proteomes" id="UP000006512"/>
    </source>
</evidence>
<evidence type="ECO:0008006" key="4">
    <source>
        <dbReference type="Google" id="ProtNLM"/>
    </source>
</evidence>
<evidence type="ECO:0000256" key="1">
    <source>
        <dbReference type="SAM" id="MobiDB-lite"/>
    </source>
</evidence>
<name>F4QQQ8_9CAUL</name>
<dbReference type="Proteomes" id="UP000006512">
    <property type="component" value="Unassembled WGS sequence"/>
</dbReference>
<reference evidence="3" key="1">
    <citation type="submission" date="2011-03" db="EMBL/GenBank/DDBJ databases">
        <title>Draft genome sequence of Brevundimonas diminuta.</title>
        <authorList>
            <person name="Brown P.J.B."/>
            <person name="Buechlein A."/>
            <person name="Hemmerich C."/>
            <person name="Brun Y.V."/>
        </authorList>
    </citation>
    <scope>NUCLEOTIDE SEQUENCE [LARGE SCALE GENOMIC DNA]</scope>
    <source>
        <strain evidence="3">C19</strain>
    </source>
</reference>
<sequence>MIRKLVPEVRFWACFAVIFALVSQALFPVQALALSMGHSTPVMCNDDTLESATARTDKSDVMGLKCADCVLASITGIQTPPIASEPAIYTVTYADLEPDIGRSPVKARAPPRPHSCGPPCQNQA</sequence>
<dbReference type="AlphaFoldDB" id="F4QQQ8"/>